<dbReference type="AlphaFoldDB" id="A0A8D8GJ80"/>
<protein>
    <submittedName>
        <fullName evidence="2">(northern house mosquito) hypothetical protein</fullName>
    </submittedName>
</protein>
<reference evidence="2" key="1">
    <citation type="submission" date="2021-05" db="EMBL/GenBank/DDBJ databases">
        <authorList>
            <person name="Alioto T."/>
            <person name="Alioto T."/>
            <person name="Gomez Garrido J."/>
        </authorList>
    </citation>
    <scope>NUCLEOTIDE SEQUENCE</scope>
</reference>
<evidence type="ECO:0000313" key="2">
    <source>
        <dbReference type="EMBL" id="CAG6512142.1"/>
    </source>
</evidence>
<name>A0A8D8GJ80_CULPI</name>
<dbReference type="EMBL" id="HBUE01270362">
    <property type="protein sequence ID" value="CAG6563595.1"/>
    <property type="molecule type" value="Transcribed_RNA"/>
</dbReference>
<accession>A0A8D8GJ80</accession>
<dbReference type="EMBL" id="HBUE01165078">
    <property type="protein sequence ID" value="CAG6512142.1"/>
    <property type="molecule type" value="Transcribed_RNA"/>
</dbReference>
<evidence type="ECO:0000256" key="1">
    <source>
        <dbReference type="SAM" id="MobiDB-lite"/>
    </source>
</evidence>
<sequence>MPSGRRSGGYRPDGVQLQRCAVREGPQQGRRVPTGGEPCRRCVPADADLQGALWQLWSDSRQRNRQLRAGHSEASEVGHVQGAGLPHQVRVPDRRAERHAWLQRADADDGRYDRQHRAAANVCHANRCLQRRGDRVR</sequence>
<feature type="region of interest" description="Disordered" evidence="1">
    <location>
        <begin position="65"/>
        <end position="85"/>
    </location>
</feature>
<proteinExistence type="predicted"/>
<organism evidence="2">
    <name type="scientific">Culex pipiens</name>
    <name type="common">House mosquito</name>
    <dbReference type="NCBI Taxonomy" id="7175"/>
    <lineage>
        <taxon>Eukaryota</taxon>
        <taxon>Metazoa</taxon>
        <taxon>Ecdysozoa</taxon>
        <taxon>Arthropoda</taxon>
        <taxon>Hexapoda</taxon>
        <taxon>Insecta</taxon>
        <taxon>Pterygota</taxon>
        <taxon>Neoptera</taxon>
        <taxon>Endopterygota</taxon>
        <taxon>Diptera</taxon>
        <taxon>Nematocera</taxon>
        <taxon>Culicoidea</taxon>
        <taxon>Culicidae</taxon>
        <taxon>Culicinae</taxon>
        <taxon>Culicini</taxon>
        <taxon>Culex</taxon>
        <taxon>Culex</taxon>
    </lineage>
</organism>